<dbReference type="InterPro" id="IPR011713">
    <property type="entry name" value="Leu-rich_rpt_3"/>
</dbReference>
<dbReference type="InterPro" id="IPR044974">
    <property type="entry name" value="Disease_R_plants"/>
</dbReference>
<evidence type="ECO:0000259" key="8">
    <source>
        <dbReference type="SMART" id="SM00382"/>
    </source>
</evidence>
<dbReference type="SUPFAM" id="SSF46785">
    <property type="entry name" value="Winged helix' DNA-binding domain"/>
    <property type="match status" value="2"/>
</dbReference>
<dbReference type="SMART" id="SM00367">
    <property type="entry name" value="LRR_CC"/>
    <property type="match status" value="30"/>
</dbReference>
<feature type="domain" description="AAA+ ATPase" evidence="8">
    <location>
        <begin position="2538"/>
        <end position="2685"/>
    </location>
</feature>
<evidence type="ECO:0000256" key="5">
    <source>
        <dbReference type="ARBA" id="ARBA00023027"/>
    </source>
</evidence>
<evidence type="ECO:0000256" key="2">
    <source>
        <dbReference type="ARBA" id="ARBA00022614"/>
    </source>
</evidence>
<protein>
    <recommendedName>
        <fullName evidence="1">ADP-ribosyl cyclase/cyclic ADP-ribose hydrolase</fullName>
        <ecNumber evidence="1">3.2.2.6</ecNumber>
    </recommendedName>
</protein>
<dbReference type="Pfam" id="PF07725">
    <property type="entry name" value="LRR_3"/>
    <property type="match status" value="3"/>
</dbReference>
<feature type="domain" description="AAA+ ATPase" evidence="8">
    <location>
        <begin position="99"/>
        <end position="368"/>
    </location>
</feature>
<evidence type="ECO:0000256" key="7">
    <source>
        <dbReference type="SAM" id="MobiDB-lite"/>
    </source>
</evidence>
<dbReference type="Proteomes" id="UP000824890">
    <property type="component" value="Unassembled WGS sequence"/>
</dbReference>
<dbReference type="PANTHER" id="PTHR11017">
    <property type="entry name" value="LEUCINE-RICH REPEAT-CONTAINING PROTEIN"/>
    <property type="match status" value="1"/>
</dbReference>
<dbReference type="Gene3D" id="3.40.50.300">
    <property type="entry name" value="P-loop containing nucleotide triphosphate hydrolases"/>
    <property type="match status" value="3"/>
</dbReference>
<gene>
    <name evidence="9" type="ORF">HID58_029617</name>
</gene>
<organism evidence="9 10">
    <name type="scientific">Brassica napus</name>
    <name type="common">Rape</name>
    <dbReference type="NCBI Taxonomy" id="3708"/>
    <lineage>
        <taxon>Eukaryota</taxon>
        <taxon>Viridiplantae</taxon>
        <taxon>Streptophyta</taxon>
        <taxon>Embryophyta</taxon>
        <taxon>Tracheophyta</taxon>
        <taxon>Spermatophyta</taxon>
        <taxon>Magnoliopsida</taxon>
        <taxon>eudicotyledons</taxon>
        <taxon>Gunneridae</taxon>
        <taxon>Pentapetalae</taxon>
        <taxon>rosids</taxon>
        <taxon>malvids</taxon>
        <taxon>Brassicales</taxon>
        <taxon>Brassicaceae</taxon>
        <taxon>Brassiceae</taxon>
        <taxon>Brassica</taxon>
    </lineage>
</organism>
<feature type="region of interest" description="Disordered" evidence="7">
    <location>
        <begin position="28"/>
        <end position="48"/>
    </location>
</feature>
<dbReference type="EC" id="3.2.2.6" evidence="1"/>
<evidence type="ECO:0000256" key="6">
    <source>
        <dbReference type="ARBA" id="ARBA00047304"/>
    </source>
</evidence>
<evidence type="ECO:0000313" key="10">
    <source>
        <dbReference type="Proteomes" id="UP000824890"/>
    </source>
</evidence>
<dbReference type="SMART" id="SM00382">
    <property type="entry name" value="AAA"/>
    <property type="match status" value="2"/>
</dbReference>
<reference evidence="9 10" key="1">
    <citation type="submission" date="2021-05" db="EMBL/GenBank/DDBJ databases">
        <title>Genome Assembly of Synthetic Allotetraploid Brassica napus Reveals Homoeologous Exchanges between Subgenomes.</title>
        <authorList>
            <person name="Davis J.T."/>
        </authorList>
    </citation>
    <scope>NUCLEOTIDE SEQUENCE [LARGE SCALE GENOMIC DNA]</scope>
    <source>
        <strain evidence="10">cv. Da-Ae</strain>
        <tissue evidence="9">Seedling</tissue>
    </source>
</reference>
<dbReference type="InterPro" id="IPR036390">
    <property type="entry name" value="WH_DNA-bd_sf"/>
</dbReference>
<dbReference type="Gene3D" id="3.80.10.10">
    <property type="entry name" value="Ribonuclease Inhibitor"/>
    <property type="match status" value="11"/>
</dbReference>
<keyword evidence="3" id="KW-0677">Repeat</keyword>
<evidence type="ECO:0000256" key="4">
    <source>
        <dbReference type="ARBA" id="ARBA00022821"/>
    </source>
</evidence>
<dbReference type="InterPro" id="IPR042197">
    <property type="entry name" value="Apaf_helical"/>
</dbReference>
<name>A0ABQ8CFT0_BRANA</name>
<dbReference type="InterPro" id="IPR045344">
    <property type="entry name" value="C-JID"/>
</dbReference>
<dbReference type="EMBL" id="JAGKQM010000008">
    <property type="protein sequence ID" value="KAH0915171.1"/>
    <property type="molecule type" value="Genomic_DNA"/>
</dbReference>
<dbReference type="Pfam" id="PF23598">
    <property type="entry name" value="LRR_14"/>
    <property type="match status" value="7"/>
</dbReference>
<keyword evidence="4" id="KW-0611">Plant defense</keyword>
<sequence>MDFSLFLTIVAAAIGFFVIRRFRFDPENNETDSPPPSSLCSASSPPSSLHNEAAMIEKIATDVSDKLTNSVASSDFDSFVGMRAHMENMDLLLRLDSNEVRMIGIWGPSGIGKSTIARSLLNNTLMAFHLASSWIISKETIQDLVLINTVHNCNYKITLEIFCINAFGQKSPYDGFGNLAQEVTRLVGKLPLGLSVMGSYFKGLSKEVWERELPRLRTRLNGDIENTLKFSYEVLCDEEQALFLHIACFFKGERLDKVEEFLAEKFVGVEGLLRVLAEKSLISFDSLGYIWMHDLLERFGRDIVRKQSPNEPGQRQFLVDDGDIRQVLRDDTLGCRSVIGINLTGIEWDKELKVSDGVFQRMNNVQFLRIGHDFLFHSPIVLESLNSLPREVRLLHWEYFPMTCLPSNFNTEFLVEITMPYSQLEKLWEGNKTIRDLKWMKLSCSENLKELPNLSTAANLLELDLRNCSSLMELPFSIGNLINLENLDITGCSSLVELPFSIGNITTLKKLELDGCSSLVELPFSIGNMANLKKLELNGCSSLVELPFSIGNMTNLEKLKLDRCSSLVELSSSIGNMANLKDLDMTRCSSIVKLPSSIGNMTNLVRLDLKGCSSLVELPSSIGNMTNLETLILRKCLSLAELPPSIGNMTNLKKIDLKRCSSLVKLPFSIGNMTNVEELNLDRCSSLVELPFSIGNIKNIISFHLNGCSSLVELPFSIGNMTNLKELELCNCSRLVELPCSIGNITNLKNLSMSSCSSLVELPYSIGNLTNLEILCLHDCSSLVELPCSIGNMKNIKNLSLSYCSSLAELPSSIGNMTNIKKFSLINCSSLVELPSSIGNMTLLKTIWPAGCSSLVELPSSIGNMINLEELPLQRCSSLVELPSSIGNITNLKNLNLECCSSLVELPSSIGNITNLEYLNLDCCSSLVDLPSSIGNMTNLVRLVLTECSSLVELPSSIENMTNVKGLYLTGCSSLVELPSSIGNMTNVKGLYLKGSSSLVELPYSIGNMTNLETLDLDGCSSLVELPSSIGNMTNLETLELNGCSSLVELPSSIGNLHNLKKLNLRGCSKLKALPVNINMKSLDELHLGDCSSLKSFPEISTNIRVLKLNGTAIEEIPQPIRSWSRLERLHMSYSEDLGKSQHAFDLITELHLSDKGIQEIAPWVKEMSRLERLVVKGCTKLVSLPQLPDSLQIIDAENCESLERLDCSFYRTKFYELCFVNCFKLNQEARDLILKTSTEEYAVFPGETVPAYYFSYRATGSSVSMKLNGFNTHFPTSLGFKACLLLVTKPDDVDAADGWNKYISYCIKDKLSGVEVNSVCCSLCGKLSPQSEHLVLIEFEETVSSPELVFEFEFSRKNWEIKECGLRPPESLALSCLSLSSPPLIQGCSKKSHNDTVKGLQKQRGKRKRDELSNPARKKIRVQNLSQIQVPSSPPPSLDNEAAMIEQIATDVSNKLISSVPSSDFDSLVGMRAHMKSMELLLRLDSNEVRMIGIWGPSGIGKSTIARSLFSQHSPDFQLSVFMENIKREYPRPCFDRYSAQVQLQNKLASKLPLGLSVMGSYFKGLSKEMWERELPRLRTRLDGETESILKFSYDALCDEDQALFLHIACFFNGERTDKGSRSVIGINFLLEKELKISDQAFERMSNLQFLRLDSHYFDHVLLKRTNSQYILESVNCLPREVRLLDWSTFPMTCLPSNFNPELLVEIKMRCSNLEKLWEGNKKSQVDGFVLFKKSKGTATNLRELNLLGCSSLMELPSSIGNLTNLKKLNLKLCASLMEVPSSIGNMTNLENLNLFGCSSLVELPSSISNMTNLEKLNLSGCSSLVELLSSISNMTNLENLNLSGCSSLVELPSSISYMTNLEKLNLSQCSSVVRLSFSIGNMTNLKKLDLSECSSLVELTFGNMTNLKNLDPNRCSSLVEISSSIGNMTNLVRLYLTGCSSLVELPSSIGNMTNLETLDLDGCSSLMEVPSSISNMTNLEKLNLSQCSSVVRLSSSIGNMTNLKELDLNGCSSLVELTFGNMTNLEKLNLKGCSSLMEVPSSIGNMTNLKNLDLSGCLNLVELPSSIGNMTNLETLDLDGCSSLVELPSSIGNLHNLKKLNLRGCSKLKALPVNINMKSLDELDLGDCSVLKSFPEISTNISFLEITGTAIEEIPTSIRSWSRLERLHMSYSENLGKSQHAFDLITELHLSDTRIQEVAPWVKEMSRLHKLVTKGCTKLVSLPQLPDSLEYITVENCESLERLDCSFHRTKFNELSFVNCFKLNQETRDLILKTSTKRWAIFPGETVPAYYFSYRATGSSVSMKLNGFDTRFPTSFRFKACLLLVTKPDDVEPAARWDPYIYYCTKDKLSGVELKSVCCSLCRKLSPQSEHLVVFEFEETVSSPELVFEFEFSSINWEIKECGLRPPESGSLMLIEAEETFRIGPLISSSQHSIINKGLSLSSPPLIQGCSKKSHNDTVKGLQKLRNREGRGKEMNFRIQQERRSEDNEAAMIEQIATDVSNKLISSVPSSDFDSLVGMRAHMKSMELLLRLDSDEVRMIGIWGPSGIGKSTIARSLFSQHSPDFQLSVFMENIKREYPRPCFDRYSAQLQLQNKFLSLILNQNDVAIHHLGVAQDRLKNKKVLVVLDDVDHSAQLDALAKETCWFGSGSRIIVTTQDIRILNAHRINLIYKVDFPRDDEALEIFCINAFGQKSPYDGFGDLAREVTRLASKLPLGLSVMGSYFKGLSKEMWERELPRLRTRLDGETESILKFSYDALCDEDQALFLHIACFFNGERTDKVEEFLAEKFVGVEGRLRVLAEKSLISVDSKEYIRMHDLLARLGREIVRKQSPNEPGQRQFLVDDGDIRQVLRDDTLGSRSVIGINFLLEKELKISDQAFERMSNLQFLRLDSHYFDHVLLRRTNSQYILESVNCLPREVRLLDWSTFPMTCLPSNFNPELLMEIKMRCSNLEKLWEGNKTIRNLKWMDLYNSKNLKELPNLSTATNLRELNLFGCSSLMELPSSIGNLTNLKKLNLTLCLSLMEVPSSISNMTNLKELELNGCLSLVELTFGNMTNLKNLYLSGCSSLVEISSSIGNMTNLVKLDLSGCSSLEELPSSIGNMTNLENLNLSGCSKLKALPININMKSLDELDLTYCSSMKRFPEISTNISVLKIDGTAIKEIPASISSWSRLDRLHVSYSENLGRSRHVFDRIRKLDLNDTGLQEIAPWVKEMSCLETLVIHGCSNLQKLRSSIGNLTNLENLDLKGCSSLVELPSSIGNMTNLENLDLKGCSSLMELPSSIGNMTNLETLNLDGCSSLVELPSSIGNLHNLKRLNLGNCSKLMSLPVNINMKSLDELDLSYCSVLKSFPEISTNIRVLKLNGTAIEEIPTSIRSWSRLERLDMSYSENLRKSHHAFDLITNLHLSDTGIQEISPLVKEMSRLRELVINGCTKLVSLPQLPHSLEFMHVENCESLERLDCSFYRTKFTDLCFVNCLKLNREAVDLILKTSTKGWVIFPGETVPAYFSYRATGSSVSMKLNGFDTRFPTSFRFKACLLLVTKPGDVESAAWYRSDIFYCINGKLRDVGIFQRYANILDPLCPRFEHLVVFEFEETVTSPESVFEFRFKKKNWGIKECGLRPLKSLALSCLL</sequence>
<keyword evidence="2" id="KW-0433">Leucine-rich repeat</keyword>
<dbReference type="Pfam" id="PF00931">
    <property type="entry name" value="NB-ARC"/>
    <property type="match status" value="1"/>
</dbReference>
<dbReference type="InterPro" id="IPR032675">
    <property type="entry name" value="LRR_dom_sf"/>
</dbReference>
<evidence type="ECO:0000256" key="3">
    <source>
        <dbReference type="ARBA" id="ARBA00022737"/>
    </source>
</evidence>
<dbReference type="PRINTS" id="PR00364">
    <property type="entry name" value="DISEASERSIST"/>
</dbReference>
<comment type="catalytic activity">
    <reaction evidence="6">
        <text>NAD(+) + H2O = ADP-D-ribose + nicotinamide + H(+)</text>
        <dbReference type="Rhea" id="RHEA:16301"/>
        <dbReference type="ChEBI" id="CHEBI:15377"/>
        <dbReference type="ChEBI" id="CHEBI:15378"/>
        <dbReference type="ChEBI" id="CHEBI:17154"/>
        <dbReference type="ChEBI" id="CHEBI:57540"/>
        <dbReference type="ChEBI" id="CHEBI:57967"/>
        <dbReference type="EC" id="3.2.2.6"/>
    </reaction>
    <physiologicalReaction direction="left-to-right" evidence="6">
        <dbReference type="Rhea" id="RHEA:16302"/>
    </physiologicalReaction>
</comment>
<comment type="caution">
    <text evidence="9">The sequence shown here is derived from an EMBL/GenBank/DDBJ whole genome shotgun (WGS) entry which is preliminary data.</text>
</comment>
<dbReference type="Pfam" id="PF23282">
    <property type="entry name" value="WHD_ROQ1"/>
    <property type="match status" value="2"/>
</dbReference>
<dbReference type="Pfam" id="PF20160">
    <property type="entry name" value="C-JID"/>
    <property type="match status" value="2"/>
</dbReference>
<keyword evidence="5" id="KW-0520">NAD</keyword>
<evidence type="ECO:0000313" key="9">
    <source>
        <dbReference type="EMBL" id="KAH0915171.1"/>
    </source>
</evidence>
<dbReference type="InterPro" id="IPR027417">
    <property type="entry name" value="P-loop_NTPase"/>
</dbReference>
<evidence type="ECO:0000256" key="1">
    <source>
        <dbReference type="ARBA" id="ARBA00011982"/>
    </source>
</evidence>
<dbReference type="PANTHER" id="PTHR11017:SF366">
    <property type="entry name" value="ADP-RIBOSYL CYCLASE_CYCLIC ADP-RIBOSE HYDROLASE"/>
    <property type="match status" value="1"/>
</dbReference>
<dbReference type="SUPFAM" id="SSF52540">
    <property type="entry name" value="P-loop containing nucleoside triphosphate hydrolases"/>
    <property type="match status" value="3"/>
</dbReference>
<feature type="compositionally biased region" description="Low complexity" evidence="7">
    <location>
        <begin position="38"/>
        <end position="48"/>
    </location>
</feature>
<keyword evidence="10" id="KW-1185">Reference proteome</keyword>
<accession>A0ABQ8CFT0</accession>
<dbReference type="InterPro" id="IPR002182">
    <property type="entry name" value="NB-ARC"/>
</dbReference>
<dbReference type="Gene3D" id="1.10.8.430">
    <property type="entry name" value="Helical domain of apoptotic protease-activating factors"/>
    <property type="match status" value="2"/>
</dbReference>
<dbReference type="InterPro" id="IPR058192">
    <property type="entry name" value="WHD_ROQ1-like"/>
</dbReference>
<proteinExistence type="predicted"/>
<dbReference type="SUPFAM" id="SSF52058">
    <property type="entry name" value="L domain-like"/>
    <property type="match status" value="7"/>
</dbReference>
<dbReference type="InterPro" id="IPR003593">
    <property type="entry name" value="AAA+_ATPase"/>
</dbReference>
<feature type="region of interest" description="Disordered" evidence="7">
    <location>
        <begin position="1390"/>
        <end position="1415"/>
    </location>
</feature>
<dbReference type="InterPro" id="IPR006553">
    <property type="entry name" value="Leu-rich_rpt_Cys-con_subtyp"/>
</dbReference>
<dbReference type="InterPro" id="IPR055414">
    <property type="entry name" value="LRR_R13L4/SHOC2-like"/>
</dbReference>